<dbReference type="InterPro" id="IPR018060">
    <property type="entry name" value="HTH_AraC"/>
</dbReference>
<name>A0A3M0M7V9_9RHOB</name>
<dbReference type="PROSITE" id="PS01124">
    <property type="entry name" value="HTH_ARAC_FAMILY_2"/>
    <property type="match status" value="1"/>
</dbReference>
<keyword evidence="3" id="KW-0804">Transcription</keyword>
<evidence type="ECO:0000256" key="1">
    <source>
        <dbReference type="ARBA" id="ARBA00023015"/>
    </source>
</evidence>
<dbReference type="PANTHER" id="PTHR43130:SF3">
    <property type="entry name" value="HTH-TYPE TRANSCRIPTIONAL REGULATOR RV1931C"/>
    <property type="match status" value="1"/>
</dbReference>
<keyword evidence="2" id="KW-0238">DNA-binding</keyword>
<comment type="caution">
    <text evidence="5">The sequence shown here is derived from an EMBL/GenBank/DDBJ whole genome shotgun (WGS) entry which is preliminary data.</text>
</comment>
<dbReference type="SMART" id="SM00342">
    <property type="entry name" value="HTH_ARAC"/>
    <property type="match status" value="1"/>
</dbReference>
<dbReference type="InterPro" id="IPR020449">
    <property type="entry name" value="Tscrpt_reg_AraC-type_HTH"/>
</dbReference>
<dbReference type="Pfam" id="PF12833">
    <property type="entry name" value="HTH_18"/>
    <property type="match status" value="1"/>
</dbReference>
<evidence type="ECO:0000256" key="2">
    <source>
        <dbReference type="ARBA" id="ARBA00023125"/>
    </source>
</evidence>
<proteinExistence type="predicted"/>
<gene>
    <name evidence="5" type="ORF">C9E81_20225</name>
</gene>
<keyword evidence="6" id="KW-1185">Reference proteome</keyword>
<dbReference type="GO" id="GO:0003700">
    <property type="term" value="F:DNA-binding transcription factor activity"/>
    <property type="evidence" value="ECO:0007669"/>
    <property type="project" value="InterPro"/>
</dbReference>
<dbReference type="Pfam" id="PF01965">
    <property type="entry name" value="DJ-1_PfpI"/>
    <property type="match status" value="1"/>
</dbReference>
<dbReference type="AlphaFoldDB" id="A0A3M0M7V9"/>
<dbReference type="InterPro" id="IPR052158">
    <property type="entry name" value="INH-QAR"/>
</dbReference>
<dbReference type="SUPFAM" id="SSF52317">
    <property type="entry name" value="Class I glutamine amidotransferase-like"/>
    <property type="match status" value="1"/>
</dbReference>
<dbReference type="PANTHER" id="PTHR43130">
    <property type="entry name" value="ARAC-FAMILY TRANSCRIPTIONAL REGULATOR"/>
    <property type="match status" value="1"/>
</dbReference>
<dbReference type="InterPro" id="IPR018062">
    <property type="entry name" value="HTH_AraC-typ_CS"/>
</dbReference>
<accession>A0A3M0M7V9</accession>
<dbReference type="PRINTS" id="PR00032">
    <property type="entry name" value="HTHARAC"/>
</dbReference>
<dbReference type="PROSITE" id="PS00041">
    <property type="entry name" value="HTH_ARAC_FAMILY_1"/>
    <property type="match status" value="1"/>
</dbReference>
<evidence type="ECO:0000256" key="3">
    <source>
        <dbReference type="ARBA" id="ARBA00023163"/>
    </source>
</evidence>
<dbReference type="RefSeq" id="WP_122114162.1">
    <property type="nucleotide sequence ID" value="NZ_QOKZ01000011.1"/>
</dbReference>
<protein>
    <submittedName>
        <fullName evidence="5">GlxA family transcriptional regulator</fullName>
    </submittedName>
</protein>
<dbReference type="InterPro" id="IPR029062">
    <property type="entry name" value="Class_I_gatase-like"/>
</dbReference>
<dbReference type="InterPro" id="IPR009057">
    <property type="entry name" value="Homeodomain-like_sf"/>
</dbReference>
<organism evidence="5 6">
    <name type="scientific">Paracoccus alkanivorans</name>
    <dbReference type="NCBI Taxonomy" id="2116655"/>
    <lineage>
        <taxon>Bacteria</taxon>
        <taxon>Pseudomonadati</taxon>
        <taxon>Pseudomonadota</taxon>
        <taxon>Alphaproteobacteria</taxon>
        <taxon>Rhodobacterales</taxon>
        <taxon>Paracoccaceae</taxon>
        <taxon>Paracoccus</taxon>
    </lineage>
</organism>
<dbReference type="EMBL" id="QOKZ01000011">
    <property type="protein sequence ID" value="RMC31620.1"/>
    <property type="molecule type" value="Genomic_DNA"/>
</dbReference>
<dbReference type="Gene3D" id="1.10.10.60">
    <property type="entry name" value="Homeodomain-like"/>
    <property type="match status" value="2"/>
</dbReference>
<dbReference type="SUPFAM" id="SSF46689">
    <property type="entry name" value="Homeodomain-like"/>
    <property type="match status" value="2"/>
</dbReference>
<feature type="domain" description="HTH araC/xylS-type" evidence="4">
    <location>
        <begin position="217"/>
        <end position="315"/>
    </location>
</feature>
<dbReference type="GO" id="GO:0043565">
    <property type="term" value="F:sequence-specific DNA binding"/>
    <property type="evidence" value="ECO:0007669"/>
    <property type="project" value="InterPro"/>
</dbReference>
<dbReference type="Proteomes" id="UP000273516">
    <property type="component" value="Unassembled WGS sequence"/>
</dbReference>
<dbReference type="InterPro" id="IPR002818">
    <property type="entry name" value="DJ-1/PfpI"/>
</dbReference>
<keyword evidence="1" id="KW-0805">Transcription regulation</keyword>
<evidence type="ECO:0000313" key="5">
    <source>
        <dbReference type="EMBL" id="RMC31620.1"/>
    </source>
</evidence>
<sequence length="319" mass="35177">MTNRAQIDIGLVLYPGAQISAVLGLADLFEIADRAAAKRSDNDLPRLCVGQWIFEEGHSLPSPPESGSDSDVLILPPTLSAPVSAEAARPIADWLHERHEGGCILASICGGAFLLAETGLLDGRSATTHWTYTEVFSSRFPNVTVDTDRLIIDDGDILTAGGLMSWTDVGLKLVDRFLGPTVMLETAQMLLVDPPGREQRYYSSFTPRLNHGDAAILKAQHWLQATGARDTSLTVLARQAGLEERTFLRRFQKATGLTSSEYAQRLRVGRARERLQFGTLPVDRIAWEAGYSDPATFRKVFRRIVGLTPSEYRQRFHIG</sequence>
<evidence type="ECO:0000259" key="4">
    <source>
        <dbReference type="PROSITE" id="PS01124"/>
    </source>
</evidence>
<reference evidence="5 6" key="1">
    <citation type="submission" date="2018-07" db="EMBL/GenBank/DDBJ databases">
        <authorList>
            <person name="Zhang Y."/>
            <person name="Wang L."/>
            <person name="Ma S."/>
        </authorList>
    </citation>
    <scope>NUCLEOTIDE SEQUENCE [LARGE SCALE GENOMIC DNA]</scope>
    <source>
        <strain evidence="5 6">4-2</strain>
    </source>
</reference>
<dbReference type="Gene3D" id="3.40.50.880">
    <property type="match status" value="1"/>
</dbReference>
<evidence type="ECO:0000313" key="6">
    <source>
        <dbReference type="Proteomes" id="UP000273516"/>
    </source>
</evidence>
<dbReference type="CDD" id="cd03138">
    <property type="entry name" value="GATase1_AraC_2"/>
    <property type="match status" value="1"/>
</dbReference>
<dbReference type="OrthoDB" id="186587at2"/>